<sequence length="944" mass="97023">MSKKKAIKLATATAIAASAFAAVAPVQSEAATKKLTLNDVVFGAESTIVAPYKEMVKTKPGYVASGAKVADLYKKSIAKYNEAVAWVNKNASAKYKPGALAKLKSYKAYADRTVNYPAAIKATQDFQRGISAAIKNPTDDGLEKALADLKDPKNSGHLAIAKVYGTTVRAGLTQGFGNGNTKLTAQVEAAIANLPAKVRSVSAINGKQLVVKFNKPVDETTAELIGNYSFSDGNSVVANGAELQEDGKSVKLTLTSAYDNTKTHSVAVTVEDVKVDGTVDTTFPIFTSVVSISDTAKAEVSGVTAVTNTNSVTSVTVDFSEPIASGAAFKVNGSSVNAVYNAGDTSATLSVPAGLAVGSTHKVEVVNLTDLSGNVNAVASKDFTVTKDVNLPVVSSIVAQGDNQLLVTFSKNMKNDAAAQANLATNLKVKNDVYGDVRVTSVTPVNRTSKTQFVVQLNTTDAASLYSTTKTSHNLTALFVDNTIEDYLGNKLAGTTRTLTISKDSVSPEVTGVSYKKNSAGKVTSVVVNFSEGVKANAALAFPATLVNENGVIVNTSDVLSTIGTANVAKGDKSAEFTLSTPQTVSGKYSVGFATAWVEDNSLAENDSKAYTTTVDFGASQAAGDYTIAAGSVTNSGTNVIRVVFPEAVKGGAVAGSATDASRYTINGRALPAGTTITLNAASQNAAAQTIATITLPAQSVETSDNAAIFTINGVQTLTGKTNKSFTKALVITDNVSPVLQNARVLDNKTIELTYSEALDALNAASVGSEFTIYQGTTALTLTDAELTASSVSGFGTKVRLTVSKDTPVAAVPATATKSGAAAAKVTVTDGDKATKAAVYNYTIANGTGTNDGKLVVKTGTTEVVALDANGDATFTVDGVTVAVDGAVLNDAFTLTTTAPVAATSTATTLDLSKDLSIETGTAVDVDDVAHNLQKANVKVNVSK</sequence>
<keyword evidence="5" id="KW-1185">Reference proteome</keyword>
<keyword evidence="1 2" id="KW-0732">Signal</keyword>
<feature type="chain" id="PRO_5039641066" description="SbsC C-terminal domain-containing protein" evidence="2">
    <location>
        <begin position="22"/>
        <end position="944"/>
    </location>
</feature>
<proteinExistence type="predicted"/>
<evidence type="ECO:0000313" key="5">
    <source>
        <dbReference type="Proteomes" id="UP000234748"/>
    </source>
</evidence>
<feature type="signal peptide" evidence="2">
    <location>
        <begin position="1"/>
        <end position="21"/>
    </location>
</feature>
<dbReference type="EMBL" id="PGUY01000002">
    <property type="protein sequence ID" value="PLT31760.1"/>
    <property type="molecule type" value="Genomic_DNA"/>
</dbReference>
<organism evidence="4 5">
    <name type="scientific">Peribacillus deserti</name>
    <dbReference type="NCBI Taxonomy" id="673318"/>
    <lineage>
        <taxon>Bacteria</taxon>
        <taxon>Bacillati</taxon>
        <taxon>Bacillota</taxon>
        <taxon>Bacilli</taxon>
        <taxon>Bacillales</taxon>
        <taxon>Bacillaceae</taxon>
        <taxon>Peribacillus</taxon>
    </lineage>
</organism>
<dbReference type="AlphaFoldDB" id="A0A2N5MBM0"/>
<comment type="caution">
    <text evidence="4">The sequence shown here is derived from an EMBL/GenBank/DDBJ whole genome shotgun (WGS) entry which is preliminary data.</text>
</comment>
<dbReference type="Pfam" id="PF18058">
    <property type="entry name" value="SbsC_C"/>
    <property type="match status" value="1"/>
</dbReference>
<dbReference type="OrthoDB" id="2079983at2"/>
<protein>
    <recommendedName>
        <fullName evidence="3">SbsC C-terminal domain-containing protein</fullName>
    </recommendedName>
</protein>
<feature type="domain" description="SbsC C-terminal" evidence="3">
    <location>
        <begin position="67"/>
        <end position="174"/>
    </location>
</feature>
<reference evidence="4 5" key="1">
    <citation type="submission" date="2017-11" db="EMBL/GenBank/DDBJ databases">
        <title>Comparitive Functional Genomics of Dry Heat Resistant strains isolated from the Viking Spacecraft.</title>
        <authorList>
            <person name="Seuylemezian A."/>
            <person name="Cooper K."/>
            <person name="Vaishampayan P."/>
        </authorList>
    </citation>
    <scope>NUCLEOTIDE SEQUENCE [LARGE SCALE GENOMIC DNA]</scope>
    <source>
        <strain evidence="4 5">V1-29</strain>
    </source>
</reference>
<evidence type="ECO:0000313" key="4">
    <source>
        <dbReference type="EMBL" id="PLT31760.1"/>
    </source>
</evidence>
<dbReference type="Gene3D" id="2.60.40.1220">
    <property type="match status" value="2"/>
</dbReference>
<dbReference type="InterPro" id="IPR041378">
    <property type="entry name" value="S-layer_SbsC_C"/>
</dbReference>
<evidence type="ECO:0000256" key="2">
    <source>
        <dbReference type="SAM" id="SignalP"/>
    </source>
</evidence>
<evidence type="ECO:0000256" key="1">
    <source>
        <dbReference type="ARBA" id="ARBA00022729"/>
    </source>
</evidence>
<dbReference type="Proteomes" id="UP000234748">
    <property type="component" value="Unassembled WGS sequence"/>
</dbReference>
<accession>A0A2N5MBM0</accession>
<dbReference type="RefSeq" id="WP_101639808.1">
    <property type="nucleotide sequence ID" value="NZ_PGUY01000002.1"/>
</dbReference>
<gene>
    <name evidence="4" type="ORF">CUU66_00940</name>
</gene>
<evidence type="ECO:0000259" key="3">
    <source>
        <dbReference type="Pfam" id="PF18058"/>
    </source>
</evidence>
<dbReference type="InterPro" id="IPR014755">
    <property type="entry name" value="Cu-Rt/internalin_Ig-like"/>
</dbReference>
<name>A0A2N5MBM0_9BACI</name>